<evidence type="ECO:0000256" key="1">
    <source>
        <dbReference type="ARBA" id="ARBA00004713"/>
    </source>
</evidence>
<dbReference type="GO" id="GO:0009244">
    <property type="term" value="P:lipopolysaccharide core region biosynthetic process"/>
    <property type="evidence" value="ECO:0007669"/>
    <property type="project" value="UniProtKB-UniRule"/>
</dbReference>
<feature type="active site" description="Proton acceptor" evidence="7">
    <location>
        <position position="67"/>
    </location>
</feature>
<accession>A0A3A1Y981</accession>
<gene>
    <name evidence="11" type="ORF">CKF58_07740</name>
</gene>
<keyword evidence="9" id="KW-0472">Membrane</keyword>
<keyword evidence="12" id="KW-1185">Reference proteome</keyword>
<evidence type="ECO:0000256" key="2">
    <source>
        <dbReference type="ARBA" id="ARBA00012621"/>
    </source>
</evidence>
<dbReference type="InterPro" id="IPR007507">
    <property type="entry name" value="Glycos_transf_N"/>
</dbReference>
<protein>
    <recommendedName>
        <fullName evidence="3 9">3-deoxy-D-manno-octulosonic acid transferase</fullName>
        <shortName evidence="9">Kdo transferase</shortName>
        <ecNumber evidence="2 9">2.4.99.12</ecNumber>
    </recommendedName>
    <alternativeName>
        <fullName evidence="5 9">Lipid IV(A) 3-deoxy-D-manno-octulosonic acid transferase</fullName>
    </alternativeName>
</protein>
<sequence>MLMYQALWQLAKPLVKLYFHKRGKKDPQYNSHLEQRFLGKYQDLSSSFLKLCQAKGSLHFHAASLGEVNLIKPFIIELLTNKELAFESPVAVVVTTNTPTGRKAALELEHKFIDQLAVVYTPLEYTHAIDNFIQTFKPRASYFVETEIWPLFITKLAQHHQVNLLNARVNATKVKKYSKGVMLNSIKKFSAIIAQDQTNALRFYNILHHNKQVVIDANFQLENYGKYCQAVKEQSRVEYFAFKQKKPALYIGNNLKFCKTQAKQKLYQLQKASWLDFKITQQSKAGILLTSTYPNEVELLLTSLEQTLKQAYLILAPRHPENFQAIEQLLVNQQISYLKLSTVLEKFNVLWQQLESSCAKSSSVYDHSEQAEIKEILAKLWQLLSLENKVLVVDTIGDLSKFYQLVDLVIIGGTFNQIGGHDLIEAVASKNFVLLGSNYKNQVGVAEPLLALQAIKEISLNVKDQSENKLKYLAELTQVLDDFTQYFATNEQSFLQLHRVDSNKNDLSKTDYYLAAIDRSYNYYLQQQNALVNHLYLCEFIRDDK</sequence>
<dbReference type="OrthoDB" id="9789797at2"/>
<dbReference type="PANTHER" id="PTHR42755">
    <property type="entry name" value="3-DEOXY-MANNO-OCTULOSONATE CYTIDYLYLTRANSFERASE"/>
    <property type="match status" value="1"/>
</dbReference>
<evidence type="ECO:0000259" key="10">
    <source>
        <dbReference type="Pfam" id="PF04413"/>
    </source>
</evidence>
<evidence type="ECO:0000256" key="3">
    <source>
        <dbReference type="ARBA" id="ARBA00019077"/>
    </source>
</evidence>
<reference evidence="11 12" key="1">
    <citation type="submission" date="2017-08" db="EMBL/GenBank/DDBJ databases">
        <title>Reclassification of Bisgaard taxon 37 and 44.</title>
        <authorList>
            <person name="Christensen H."/>
        </authorList>
    </citation>
    <scope>NUCLEOTIDE SEQUENCE [LARGE SCALE GENOMIC DNA]</scope>
    <source>
        <strain evidence="11 12">111</strain>
    </source>
</reference>
<proteinExistence type="inferred from homology"/>
<evidence type="ECO:0000256" key="4">
    <source>
        <dbReference type="ARBA" id="ARBA00022679"/>
    </source>
</evidence>
<dbReference type="Gene3D" id="3.40.50.11720">
    <property type="entry name" value="3-Deoxy-D-manno-octulosonic-acid transferase, N-terminal domain"/>
    <property type="match status" value="1"/>
</dbReference>
<dbReference type="InterPro" id="IPR039901">
    <property type="entry name" value="Kdotransferase"/>
</dbReference>
<dbReference type="Proteomes" id="UP000265916">
    <property type="component" value="Unassembled WGS sequence"/>
</dbReference>
<feature type="site" description="Transition state stabilizer" evidence="8">
    <location>
        <position position="256"/>
    </location>
</feature>
<feature type="site" description="Transition state stabilizer" evidence="8">
    <location>
        <position position="145"/>
    </location>
</feature>
<comment type="caution">
    <text evidence="11">The sequence shown here is derived from an EMBL/GenBank/DDBJ whole genome shotgun (WGS) entry which is preliminary data.</text>
</comment>
<evidence type="ECO:0000256" key="8">
    <source>
        <dbReference type="PIRSR" id="PIRSR639901-2"/>
    </source>
</evidence>
<dbReference type="EC" id="2.4.99.12" evidence="2 9"/>
<evidence type="ECO:0000256" key="6">
    <source>
        <dbReference type="ARBA" id="ARBA00049183"/>
    </source>
</evidence>
<dbReference type="EMBL" id="NRJG01000176">
    <property type="protein sequence ID" value="RIY34742.1"/>
    <property type="molecule type" value="Genomic_DNA"/>
</dbReference>
<evidence type="ECO:0000313" key="11">
    <source>
        <dbReference type="EMBL" id="RIY34742.1"/>
    </source>
</evidence>
<dbReference type="GO" id="GO:0009245">
    <property type="term" value="P:lipid A biosynthetic process"/>
    <property type="evidence" value="ECO:0007669"/>
    <property type="project" value="TreeGrafter"/>
</dbReference>
<dbReference type="Pfam" id="PF04413">
    <property type="entry name" value="Glycos_transf_N"/>
    <property type="match status" value="1"/>
</dbReference>
<dbReference type="GO" id="GO:0005886">
    <property type="term" value="C:plasma membrane"/>
    <property type="evidence" value="ECO:0007669"/>
    <property type="project" value="UniProtKB-SubCell"/>
</dbReference>
<dbReference type="InterPro" id="IPR038107">
    <property type="entry name" value="Glycos_transf_N_sf"/>
</dbReference>
<comment type="subcellular location">
    <subcellularLocation>
        <location evidence="9">Cell membrane</location>
    </subcellularLocation>
</comment>
<dbReference type="Gene3D" id="3.40.50.2000">
    <property type="entry name" value="Glycogen Phosphorylase B"/>
    <property type="match status" value="1"/>
</dbReference>
<comment type="pathway">
    <text evidence="1 9">Bacterial outer membrane biogenesis; LPS core biosynthesis.</text>
</comment>
<evidence type="ECO:0000313" key="12">
    <source>
        <dbReference type="Proteomes" id="UP000265916"/>
    </source>
</evidence>
<evidence type="ECO:0000256" key="7">
    <source>
        <dbReference type="PIRSR" id="PIRSR639901-1"/>
    </source>
</evidence>
<dbReference type="AlphaFoldDB" id="A0A3A1Y981"/>
<comment type="function">
    <text evidence="9">Involved in lipopolysaccharide (LPS) biosynthesis. Catalyzes the transfer of 3-deoxy-D-manno-octulosonate (Kdo) residue(s) from CMP-Kdo to lipid IV(A), the tetraacyldisaccharide-1,4'-bisphosphate precursor of lipid A.</text>
</comment>
<evidence type="ECO:0000256" key="9">
    <source>
        <dbReference type="RuleBase" id="RU365103"/>
    </source>
</evidence>
<organism evidence="11 12">
    <name type="scientific">Psittacicella hinzii</name>
    <dbReference type="NCBI Taxonomy" id="2028575"/>
    <lineage>
        <taxon>Bacteria</taxon>
        <taxon>Pseudomonadati</taxon>
        <taxon>Pseudomonadota</taxon>
        <taxon>Gammaproteobacteria</taxon>
        <taxon>Pasteurellales</taxon>
        <taxon>Psittacicellaceae</taxon>
        <taxon>Psittacicella</taxon>
    </lineage>
</organism>
<comment type="catalytic activity">
    <reaction evidence="6 9">
        <text>lipid IVA (E. coli) + CMP-3-deoxy-beta-D-manno-octulosonate = alpha-Kdo-(2-&gt;6)-lipid IVA (E. coli) + CMP + H(+)</text>
        <dbReference type="Rhea" id="RHEA:28066"/>
        <dbReference type="ChEBI" id="CHEBI:15378"/>
        <dbReference type="ChEBI" id="CHEBI:58603"/>
        <dbReference type="ChEBI" id="CHEBI:60364"/>
        <dbReference type="ChEBI" id="CHEBI:60377"/>
        <dbReference type="ChEBI" id="CHEBI:85987"/>
        <dbReference type="EC" id="2.4.99.12"/>
    </reaction>
</comment>
<keyword evidence="4 9" id="KW-0808">Transferase</keyword>
<dbReference type="UniPathway" id="UPA00958"/>
<dbReference type="GO" id="GO:0043842">
    <property type="term" value="F:Kdo transferase activity"/>
    <property type="evidence" value="ECO:0007669"/>
    <property type="project" value="UniProtKB-EC"/>
</dbReference>
<dbReference type="PANTHER" id="PTHR42755:SF1">
    <property type="entry name" value="3-DEOXY-D-MANNO-OCTULOSONIC ACID TRANSFERASE, MITOCHONDRIAL-RELATED"/>
    <property type="match status" value="1"/>
</dbReference>
<dbReference type="RefSeq" id="WP_119532629.1">
    <property type="nucleotide sequence ID" value="NZ_NRJG01000176.1"/>
</dbReference>
<keyword evidence="9" id="KW-1003">Cell membrane</keyword>
<keyword evidence="9" id="KW-0448">Lipopolysaccharide biosynthesis</keyword>
<evidence type="ECO:0000256" key="5">
    <source>
        <dbReference type="ARBA" id="ARBA00031445"/>
    </source>
</evidence>
<feature type="domain" description="3-deoxy-D-manno-octulosonic-acid transferase N-terminal" evidence="10">
    <location>
        <begin position="54"/>
        <end position="218"/>
    </location>
</feature>
<name>A0A3A1Y981_9GAMM</name>
<comment type="similarity">
    <text evidence="9">Belongs to the glycosyltransferase group 1 family.</text>
</comment>